<dbReference type="GO" id="GO:0045944">
    <property type="term" value="P:positive regulation of transcription by RNA polymerase II"/>
    <property type="evidence" value="ECO:0007669"/>
    <property type="project" value="TreeGrafter"/>
</dbReference>
<evidence type="ECO:0000259" key="11">
    <source>
        <dbReference type="Pfam" id="PF12884"/>
    </source>
</evidence>
<feature type="domain" description="Transducer of regulated CREB activity N-terminal" evidence="11">
    <location>
        <begin position="25"/>
        <end position="79"/>
    </location>
</feature>
<dbReference type="PaxDb" id="8022-A0A060VWK4"/>
<feature type="compositionally biased region" description="Polar residues" evidence="10">
    <location>
        <begin position="572"/>
        <end position="590"/>
    </location>
</feature>
<evidence type="ECO:0000256" key="4">
    <source>
        <dbReference type="ARBA" id="ARBA00022490"/>
    </source>
</evidence>
<gene>
    <name evidence="13" type="ORF">GSONMT00071514001</name>
</gene>
<feature type="compositionally biased region" description="Polar residues" evidence="10">
    <location>
        <begin position="496"/>
        <end position="511"/>
    </location>
</feature>
<dbReference type="GO" id="GO:0005737">
    <property type="term" value="C:cytoplasm"/>
    <property type="evidence" value="ECO:0007669"/>
    <property type="project" value="UniProtKB-SubCell"/>
</dbReference>
<dbReference type="AlphaFoldDB" id="A0A060VWK4"/>
<feature type="compositionally biased region" description="Low complexity" evidence="10">
    <location>
        <begin position="526"/>
        <end position="535"/>
    </location>
</feature>
<evidence type="ECO:0000256" key="1">
    <source>
        <dbReference type="ARBA" id="ARBA00004123"/>
    </source>
</evidence>
<dbReference type="PANTHER" id="PTHR13589:SF6">
    <property type="entry name" value="CREB-REGULATED TRANSCRIPTION COACTIVATOR 2"/>
    <property type="match status" value="1"/>
</dbReference>
<dbReference type="EMBL" id="FR904286">
    <property type="protein sequence ID" value="CDQ57364.1"/>
    <property type="molecule type" value="Genomic_DNA"/>
</dbReference>
<sequence length="909" mass="101536">MFLAGTGNGCCGAGQRSGSSNGSCNPRKFSEKIALLTQRQAEDTAAFQEVMMDITSTRIQVQRARQARSLGTYYGGSLPNVNQIGRSISDVQGQLPCSPDNGCPTKLHPMAEWAQGERRLSFPVRPNRKHIDNSPYRSVHPTPQLEPSLRRNWSISSPVDKSHLMHPPLTALNRTNSDSALHTSVRNTHAGDQQPLISQNRHNGFPYPVPPIEENVLEEEKPLRNIKKLPALPTGVKSHKVPGINILSSPDQQFRALNAPSALNASGSLPDLSSLHLPSPQPVGGDSHKPTACSTGHLPGTPVHLEARDDEFPMPGLSLSLQGSYSNPLLQSSHSNPNIQASLRSHSLSSSLNSTSLNLSLSNSSLQSSPSNQSLQSFLSSSSLSGLSLQSATSHCSYSSGIGGSRSCSSSSLSCSPRPISQTQVPSLRRRTPLSPLVVPTGGESRWLQSKQFSPVGSPKLSSITQGVLLNTNQLPQESRPPGYPHCQPQHEGTPAAQQHSLTEGQQQPSQEPKKTPPHQEKSRHQQQQDQQHPQLQLPQTHNLQQLQYHHRQQYQHPNQLNRCQIQHVQTESQDLDTKQQYQRGSNHCENPQQQHLHQSQEEQHQRQQQKQQKQVYQNLPQHQLEKQRQQYQQHPHQQYSHQQHDQQQAYQRQPQQNRACRQDELLLQQHQLQHVQLYQQQQQTNGYQQQQHEQHQWNLQCAYPPAQSLDLNGQNMTNPHKVPTMTRKHQTQAQGRSWAHQKVQSQKDQIESTKIFSQINSLMDNNPGLYNDTFILNHLQQESYMGLHLTPRQTQALSQQLGQLSKEPLWGDSGPQAVEGRDGGVYCGNQGPQMSLHCQNQTSADFMTDKAAYEDLSGVLPMLGFDADNFTLHNPLQIDPLDLEELNILADGDMVEDTVKGHCSNLLR</sequence>
<dbReference type="InterPro" id="IPR024786">
    <property type="entry name" value="TORC"/>
</dbReference>
<name>A0A060VWK4_ONCMY</name>
<evidence type="ECO:0000256" key="7">
    <source>
        <dbReference type="ARBA" id="ARBA00023159"/>
    </source>
</evidence>
<evidence type="ECO:0000259" key="12">
    <source>
        <dbReference type="Pfam" id="PF12885"/>
    </source>
</evidence>
<feature type="compositionally biased region" description="Low complexity" evidence="10">
    <location>
        <begin position="607"/>
        <end position="622"/>
    </location>
</feature>
<dbReference type="Proteomes" id="UP000193380">
    <property type="component" value="Unassembled WGS sequence"/>
</dbReference>
<evidence type="ECO:0000256" key="3">
    <source>
        <dbReference type="ARBA" id="ARBA00007167"/>
    </source>
</evidence>
<comment type="similarity">
    <text evidence="3">Belongs to the TORC family.</text>
</comment>
<feature type="region of interest" description="Disordered" evidence="10">
    <location>
        <begin position="270"/>
        <end position="318"/>
    </location>
</feature>
<organism evidence="13 14">
    <name type="scientific">Oncorhynchus mykiss</name>
    <name type="common">Rainbow trout</name>
    <name type="synonym">Salmo gairdneri</name>
    <dbReference type="NCBI Taxonomy" id="8022"/>
    <lineage>
        <taxon>Eukaryota</taxon>
        <taxon>Metazoa</taxon>
        <taxon>Chordata</taxon>
        <taxon>Craniata</taxon>
        <taxon>Vertebrata</taxon>
        <taxon>Euteleostomi</taxon>
        <taxon>Actinopterygii</taxon>
        <taxon>Neopterygii</taxon>
        <taxon>Teleostei</taxon>
        <taxon>Protacanthopterygii</taxon>
        <taxon>Salmoniformes</taxon>
        <taxon>Salmonidae</taxon>
        <taxon>Salmoninae</taxon>
        <taxon>Oncorhynchus</taxon>
    </lineage>
</organism>
<evidence type="ECO:0000256" key="8">
    <source>
        <dbReference type="ARBA" id="ARBA00023163"/>
    </source>
</evidence>
<keyword evidence="4" id="KW-0963">Cytoplasm</keyword>
<dbReference type="GO" id="GO:0008140">
    <property type="term" value="F:cAMP response element binding protein binding"/>
    <property type="evidence" value="ECO:0007669"/>
    <property type="project" value="InterPro"/>
</dbReference>
<evidence type="ECO:0000256" key="6">
    <source>
        <dbReference type="ARBA" id="ARBA00023015"/>
    </source>
</evidence>
<reference evidence="13" key="1">
    <citation type="journal article" date="2014" name="Nat. Commun.">
        <title>The rainbow trout genome provides novel insights into evolution after whole-genome duplication in vertebrates.</title>
        <authorList>
            <person name="Berthelot C."/>
            <person name="Brunet F."/>
            <person name="Chalopin D."/>
            <person name="Juanchich A."/>
            <person name="Bernard M."/>
            <person name="Noel B."/>
            <person name="Bento P."/>
            <person name="Da Silva C."/>
            <person name="Labadie K."/>
            <person name="Alberti A."/>
            <person name="Aury J.M."/>
            <person name="Louis A."/>
            <person name="Dehais P."/>
            <person name="Bardou P."/>
            <person name="Montfort J."/>
            <person name="Klopp C."/>
            <person name="Cabau C."/>
            <person name="Gaspin C."/>
            <person name="Thorgaard G.H."/>
            <person name="Boussaha M."/>
            <person name="Quillet E."/>
            <person name="Guyomard R."/>
            <person name="Galiana D."/>
            <person name="Bobe J."/>
            <person name="Volff J.N."/>
            <person name="Genet C."/>
            <person name="Wincker P."/>
            <person name="Jaillon O."/>
            <person name="Roest Crollius H."/>
            <person name="Guiguen Y."/>
        </authorList>
    </citation>
    <scope>NUCLEOTIDE SEQUENCE [LARGE SCALE GENOMIC DNA]</scope>
</reference>
<feature type="region of interest" description="Disordered" evidence="10">
    <location>
        <begin position="572"/>
        <end position="658"/>
    </location>
</feature>
<keyword evidence="9" id="KW-0539">Nucleus</keyword>
<proteinExistence type="inferred from homology"/>
<feature type="region of interest" description="Disordered" evidence="10">
    <location>
        <begin position="474"/>
        <end position="535"/>
    </location>
</feature>
<feature type="compositionally biased region" description="Low complexity" evidence="10">
    <location>
        <begin position="411"/>
        <end position="421"/>
    </location>
</feature>
<keyword evidence="6" id="KW-0805">Transcription regulation</keyword>
<evidence type="ECO:0000256" key="2">
    <source>
        <dbReference type="ARBA" id="ARBA00004496"/>
    </source>
</evidence>
<feature type="compositionally biased region" description="Low complexity" evidence="10">
    <location>
        <begin position="630"/>
        <end position="657"/>
    </location>
</feature>
<evidence type="ECO:0000313" key="14">
    <source>
        <dbReference type="Proteomes" id="UP000193380"/>
    </source>
</evidence>
<dbReference type="Pfam" id="PF12884">
    <property type="entry name" value="TORC_N"/>
    <property type="match status" value="1"/>
</dbReference>
<dbReference type="Pfam" id="PF12885">
    <property type="entry name" value="TORC_M"/>
    <property type="match status" value="1"/>
</dbReference>
<reference evidence="13" key="2">
    <citation type="submission" date="2014-03" db="EMBL/GenBank/DDBJ databases">
        <authorList>
            <person name="Genoscope - CEA"/>
        </authorList>
    </citation>
    <scope>NUCLEOTIDE SEQUENCE</scope>
</reference>
<feature type="region of interest" description="Disordered" evidence="10">
    <location>
        <begin position="125"/>
        <end position="149"/>
    </location>
</feature>
<keyword evidence="7" id="KW-0010">Activator</keyword>
<evidence type="ECO:0008006" key="15">
    <source>
        <dbReference type="Google" id="ProtNLM"/>
    </source>
</evidence>
<dbReference type="STRING" id="8022.A0A060VWK4"/>
<dbReference type="InterPro" id="IPR024784">
    <property type="entry name" value="TORC_M"/>
</dbReference>
<keyword evidence="8" id="KW-0804">Transcription</keyword>
<feature type="region of interest" description="Disordered" evidence="10">
    <location>
        <begin position="411"/>
        <end position="443"/>
    </location>
</feature>
<evidence type="ECO:0000313" key="13">
    <source>
        <dbReference type="EMBL" id="CDQ57364.1"/>
    </source>
</evidence>
<keyword evidence="5" id="KW-0597">Phosphoprotein</keyword>
<comment type="subcellular location">
    <subcellularLocation>
        <location evidence="2">Cytoplasm</location>
    </subcellularLocation>
    <subcellularLocation>
        <location evidence="1">Nucleus</location>
    </subcellularLocation>
</comment>
<evidence type="ECO:0000256" key="9">
    <source>
        <dbReference type="ARBA" id="ARBA00023242"/>
    </source>
</evidence>
<dbReference type="InterPro" id="IPR024783">
    <property type="entry name" value="TORC_N"/>
</dbReference>
<accession>A0A060VWK4</accession>
<feature type="compositionally biased region" description="Basic and acidic residues" evidence="10">
    <location>
        <begin position="512"/>
        <end position="524"/>
    </location>
</feature>
<evidence type="ECO:0000256" key="10">
    <source>
        <dbReference type="SAM" id="MobiDB-lite"/>
    </source>
</evidence>
<protein>
    <recommendedName>
        <fullName evidence="15">Transducer of regulated CREB activity N-terminal domain-containing protein</fullName>
    </recommendedName>
</protein>
<dbReference type="GO" id="GO:0005634">
    <property type="term" value="C:nucleus"/>
    <property type="evidence" value="ECO:0007669"/>
    <property type="project" value="UniProtKB-SubCell"/>
</dbReference>
<evidence type="ECO:0000256" key="5">
    <source>
        <dbReference type="ARBA" id="ARBA00022553"/>
    </source>
</evidence>
<dbReference type="GO" id="GO:0051289">
    <property type="term" value="P:protein homotetramerization"/>
    <property type="evidence" value="ECO:0007669"/>
    <property type="project" value="InterPro"/>
</dbReference>
<feature type="domain" description="Transducer of regulated CREB activity middle" evidence="12">
    <location>
        <begin position="174"/>
        <end position="293"/>
    </location>
</feature>
<dbReference type="PANTHER" id="PTHR13589">
    <property type="entry name" value="CREB-REGULATED TRANSCRIPTION COACTIVATOR"/>
    <property type="match status" value="1"/>
</dbReference>